<keyword evidence="5" id="KW-1185">Reference proteome</keyword>
<dbReference type="Proteomes" id="UP001301350">
    <property type="component" value="Unassembled WGS sequence"/>
</dbReference>
<reference evidence="4 5" key="1">
    <citation type="submission" date="2022-07" db="EMBL/GenBank/DDBJ databases">
        <title>Genome-wide signatures of adaptation to extreme environments.</title>
        <authorList>
            <person name="Cho C.H."/>
            <person name="Yoon H.S."/>
        </authorList>
    </citation>
    <scope>NUCLEOTIDE SEQUENCE [LARGE SCALE GENOMIC DNA]</scope>
    <source>
        <strain evidence="4 5">DBV 063 E5</strain>
    </source>
</reference>
<sequence>MQRVLNTTRAGGAPRRLGTRRGRRPRPPIPLWVKVRLALSLLWAVGFTVLLYVSPAIAILYLLLSIVAGIFASLGRGQPREPGRKSAYSLFNPNFEHLPGAYTAADVDALVRGRYASDAGGQAGER</sequence>
<feature type="compositionally biased region" description="Low complexity" evidence="1">
    <location>
        <begin position="7"/>
        <end position="16"/>
    </location>
</feature>
<organism evidence="4 5">
    <name type="scientific">Cyanidium caldarium</name>
    <name type="common">Red alga</name>
    <dbReference type="NCBI Taxonomy" id="2771"/>
    <lineage>
        <taxon>Eukaryota</taxon>
        <taxon>Rhodophyta</taxon>
        <taxon>Bangiophyceae</taxon>
        <taxon>Cyanidiales</taxon>
        <taxon>Cyanidiaceae</taxon>
        <taxon>Cyanidium</taxon>
    </lineage>
</organism>
<dbReference type="PANTHER" id="PTHR13527">
    <property type="entry name" value="SAYSVFN DOMAIN-CONTAINING PROTEIN 1"/>
    <property type="match status" value="1"/>
</dbReference>
<accession>A0AAV9J1E5</accession>
<feature type="domain" description="SAYSvFN" evidence="3">
    <location>
        <begin position="41"/>
        <end position="108"/>
    </location>
</feature>
<dbReference type="Pfam" id="PF10260">
    <property type="entry name" value="SAYSvFN"/>
    <property type="match status" value="1"/>
</dbReference>
<evidence type="ECO:0000313" key="4">
    <source>
        <dbReference type="EMBL" id="KAK4538374.1"/>
    </source>
</evidence>
<evidence type="ECO:0000259" key="3">
    <source>
        <dbReference type="Pfam" id="PF10260"/>
    </source>
</evidence>
<name>A0AAV9J1E5_CYACA</name>
<keyword evidence="2" id="KW-0472">Membrane</keyword>
<evidence type="ECO:0000256" key="1">
    <source>
        <dbReference type="SAM" id="MobiDB-lite"/>
    </source>
</evidence>
<protein>
    <recommendedName>
        <fullName evidence="3">SAYSvFN domain-containing protein</fullName>
    </recommendedName>
</protein>
<keyword evidence="2" id="KW-1133">Transmembrane helix</keyword>
<feature type="transmembrane region" description="Helical" evidence="2">
    <location>
        <begin position="31"/>
        <end position="52"/>
    </location>
</feature>
<gene>
    <name evidence="4" type="ORF">CDCA_CDCA17G4399</name>
</gene>
<feature type="region of interest" description="Disordered" evidence="1">
    <location>
        <begin position="1"/>
        <end position="22"/>
    </location>
</feature>
<dbReference type="EMBL" id="JANCYW010000017">
    <property type="protein sequence ID" value="KAK4538374.1"/>
    <property type="molecule type" value="Genomic_DNA"/>
</dbReference>
<keyword evidence="2" id="KW-0812">Transmembrane</keyword>
<evidence type="ECO:0000313" key="5">
    <source>
        <dbReference type="Proteomes" id="UP001301350"/>
    </source>
</evidence>
<dbReference type="InterPro" id="IPR039159">
    <property type="entry name" value="SAYSD1"/>
</dbReference>
<dbReference type="AlphaFoldDB" id="A0AAV9J1E5"/>
<evidence type="ECO:0000256" key="2">
    <source>
        <dbReference type="SAM" id="Phobius"/>
    </source>
</evidence>
<dbReference type="InterPro" id="IPR019387">
    <property type="entry name" value="SAYSvFN_dom"/>
</dbReference>
<proteinExistence type="predicted"/>
<feature type="transmembrane region" description="Helical" evidence="2">
    <location>
        <begin position="58"/>
        <end position="75"/>
    </location>
</feature>
<dbReference type="PANTHER" id="PTHR13527:SF0">
    <property type="entry name" value="SAYSVFN DOMAIN-CONTAINING PROTEIN 1"/>
    <property type="match status" value="1"/>
</dbReference>
<comment type="caution">
    <text evidence="4">The sequence shown here is derived from an EMBL/GenBank/DDBJ whole genome shotgun (WGS) entry which is preliminary data.</text>
</comment>